<feature type="domain" description="Activator of Hsp90 ATPase homologue 1/2-like C-terminal" evidence="2">
    <location>
        <begin position="13"/>
        <end position="141"/>
    </location>
</feature>
<accession>A0ABT3INC9</accession>
<sequence length="145" mass="16741">MHSVIEKKITIHAPVTSVWQSLTTIPFMIKWMGGADFQLRITTTWEIGSPMLIKGFHHVAFENKGIVLAYTPERELRYNFLSSLSRLSDDAAHYTEIGFVLVPQEEQTELLLTLSNFPTEEIYQHLNFYWNTTLVILKKQLEQGA</sequence>
<evidence type="ECO:0000313" key="4">
    <source>
        <dbReference type="Proteomes" id="UP001207742"/>
    </source>
</evidence>
<keyword evidence="4" id="KW-1185">Reference proteome</keyword>
<reference evidence="3 4" key="1">
    <citation type="submission" date="2022-10" db="EMBL/GenBank/DDBJ databases">
        <title>Chitinophaga nivalis PC15 sp. nov., isolated from Pyeongchang county, South Korea.</title>
        <authorList>
            <person name="Trinh H.N."/>
        </authorList>
    </citation>
    <scope>NUCLEOTIDE SEQUENCE [LARGE SCALE GENOMIC DNA]</scope>
    <source>
        <strain evidence="3 4">PC14</strain>
    </source>
</reference>
<evidence type="ECO:0000313" key="3">
    <source>
        <dbReference type="EMBL" id="MCW3485494.1"/>
    </source>
</evidence>
<protein>
    <submittedName>
        <fullName evidence="3">SRPBCC domain-containing protein</fullName>
    </submittedName>
</protein>
<dbReference type="Pfam" id="PF08327">
    <property type="entry name" value="AHSA1"/>
    <property type="match status" value="1"/>
</dbReference>
<proteinExistence type="inferred from homology"/>
<dbReference type="CDD" id="cd07814">
    <property type="entry name" value="SRPBCC_CalC_Aha1-like"/>
    <property type="match status" value="1"/>
</dbReference>
<dbReference type="Proteomes" id="UP001207742">
    <property type="component" value="Unassembled WGS sequence"/>
</dbReference>
<dbReference type="RefSeq" id="WP_264731973.1">
    <property type="nucleotide sequence ID" value="NZ_JAPDNR010000001.1"/>
</dbReference>
<dbReference type="InterPro" id="IPR013538">
    <property type="entry name" value="ASHA1/2-like_C"/>
</dbReference>
<dbReference type="EMBL" id="JAPDNS010000002">
    <property type="protein sequence ID" value="MCW3485494.1"/>
    <property type="molecule type" value="Genomic_DNA"/>
</dbReference>
<comment type="similarity">
    <text evidence="1">Belongs to the AHA1 family.</text>
</comment>
<gene>
    <name evidence="3" type="ORF">OL497_16410</name>
</gene>
<organism evidence="3 4">
    <name type="scientific">Chitinophaga nivalis</name>
    <dbReference type="NCBI Taxonomy" id="2991709"/>
    <lineage>
        <taxon>Bacteria</taxon>
        <taxon>Pseudomonadati</taxon>
        <taxon>Bacteroidota</taxon>
        <taxon>Chitinophagia</taxon>
        <taxon>Chitinophagales</taxon>
        <taxon>Chitinophagaceae</taxon>
        <taxon>Chitinophaga</taxon>
    </lineage>
</organism>
<dbReference type="InterPro" id="IPR023393">
    <property type="entry name" value="START-like_dom_sf"/>
</dbReference>
<evidence type="ECO:0000256" key="1">
    <source>
        <dbReference type="ARBA" id="ARBA00006817"/>
    </source>
</evidence>
<dbReference type="SUPFAM" id="SSF55961">
    <property type="entry name" value="Bet v1-like"/>
    <property type="match status" value="1"/>
</dbReference>
<name>A0ABT3INC9_9BACT</name>
<evidence type="ECO:0000259" key="2">
    <source>
        <dbReference type="Pfam" id="PF08327"/>
    </source>
</evidence>
<comment type="caution">
    <text evidence="3">The sequence shown here is derived from an EMBL/GenBank/DDBJ whole genome shotgun (WGS) entry which is preliminary data.</text>
</comment>
<dbReference type="Gene3D" id="3.30.530.20">
    <property type="match status" value="1"/>
</dbReference>